<dbReference type="InterPro" id="IPR039512">
    <property type="entry name" value="RCHY1_zinc-ribbon"/>
</dbReference>
<dbReference type="SUPFAM" id="SSF161245">
    <property type="entry name" value="Zinc hairpin stack"/>
    <property type="match status" value="1"/>
</dbReference>
<dbReference type="SMART" id="SM00184">
    <property type="entry name" value="RING"/>
    <property type="match status" value="1"/>
</dbReference>
<dbReference type="PANTHER" id="PTHR21319:SF53">
    <property type="entry name" value="RING FINGER AND CHY ZINC FINGER DOMAIN-CONTAINING PROTEIN 1"/>
    <property type="match status" value="1"/>
</dbReference>
<dbReference type="InterPro" id="IPR013083">
    <property type="entry name" value="Znf_RING/FYVE/PHD"/>
</dbReference>
<keyword evidence="3" id="KW-0862">Zinc</keyword>
<evidence type="ECO:0000256" key="2">
    <source>
        <dbReference type="ARBA" id="ARBA00022771"/>
    </source>
</evidence>
<dbReference type="EMBL" id="HBGE01091105">
    <property type="protein sequence ID" value="CAD9177501.1"/>
    <property type="molecule type" value="Transcribed_RNA"/>
</dbReference>
<name>A0A7S1RVR6_ALECA</name>
<organism evidence="8">
    <name type="scientific">Alexandrium catenella</name>
    <name type="common">Red tide dinoflagellate</name>
    <name type="synonym">Gonyaulax catenella</name>
    <dbReference type="NCBI Taxonomy" id="2925"/>
    <lineage>
        <taxon>Eukaryota</taxon>
        <taxon>Sar</taxon>
        <taxon>Alveolata</taxon>
        <taxon>Dinophyceae</taxon>
        <taxon>Gonyaulacales</taxon>
        <taxon>Pyrocystaceae</taxon>
        <taxon>Alexandrium</taxon>
    </lineage>
</organism>
<feature type="domain" description="CTCHY-type" evidence="7">
    <location>
        <begin position="91"/>
        <end position="156"/>
    </location>
</feature>
<dbReference type="PROSITE" id="PS50089">
    <property type="entry name" value="ZF_RING_2"/>
    <property type="match status" value="1"/>
</dbReference>
<proteinExistence type="predicted"/>
<dbReference type="Pfam" id="PF14599">
    <property type="entry name" value="zinc_ribbon_6"/>
    <property type="match status" value="1"/>
</dbReference>
<evidence type="ECO:0000256" key="3">
    <source>
        <dbReference type="ARBA" id="ARBA00022833"/>
    </source>
</evidence>
<dbReference type="Pfam" id="PF05495">
    <property type="entry name" value="zf-CHY"/>
    <property type="match status" value="1"/>
</dbReference>
<feature type="domain" description="RING-type" evidence="5">
    <location>
        <begin position="157"/>
        <end position="204"/>
    </location>
</feature>
<reference evidence="8" key="1">
    <citation type="submission" date="2021-01" db="EMBL/GenBank/DDBJ databases">
        <authorList>
            <person name="Corre E."/>
            <person name="Pelletier E."/>
            <person name="Niang G."/>
            <person name="Scheremetjew M."/>
            <person name="Finn R."/>
            <person name="Kale V."/>
            <person name="Holt S."/>
            <person name="Cochrane G."/>
            <person name="Meng A."/>
            <person name="Brown T."/>
            <person name="Cohen L."/>
        </authorList>
    </citation>
    <scope>NUCLEOTIDE SEQUENCE</scope>
    <source>
        <strain evidence="8">OF101</strain>
    </source>
</reference>
<dbReference type="GO" id="GO:0008270">
    <property type="term" value="F:zinc ion binding"/>
    <property type="evidence" value="ECO:0007669"/>
    <property type="project" value="UniProtKB-KW"/>
</dbReference>
<dbReference type="Pfam" id="PF14634">
    <property type="entry name" value="zf-RING_5"/>
    <property type="match status" value="1"/>
</dbReference>
<protein>
    <recommendedName>
        <fullName evidence="9">RING finger and CHY zinc finger domain-containing protein 1</fullName>
    </recommendedName>
</protein>
<keyword evidence="1" id="KW-0479">Metal-binding</keyword>
<dbReference type="GO" id="GO:0016567">
    <property type="term" value="P:protein ubiquitination"/>
    <property type="evidence" value="ECO:0007669"/>
    <property type="project" value="TreeGrafter"/>
</dbReference>
<evidence type="ECO:0000256" key="1">
    <source>
        <dbReference type="ARBA" id="ARBA00022723"/>
    </source>
</evidence>
<dbReference type="SUPFAM" id="SSF161219">
    <property type="entry name" value="CHY zinc finger-like"/>
    <property type="match status" value="1"/>
</dbReference>
<sequence>MSTKTTTSRVPFPGVPPAGQGCRHYRRRCCIVAPCCGEAFWCRHCHNEAKGGSGCSAHEIDRMTQIREVVCQKCFKRQPPGRECVDCGQVFGNYYCKECNFWDDDGIQKQVFHCDKCGICRVGGRENYFHCDACGSCYPNEIRNSHTCVENAMHQNCPVCLQDLFQSTTQVTILQCGHTIHQDCLRELQMAFAGLQSLRCPICSSSLYVYEELWMEMDRQIAETPMPAEYQHVQIGIICNDCQQASSVPFHVLGHKCPFCRSYNTRRA</sequence>
<dbReference type="InterPro" id="IPR008913">
    <property type="entry name" value="Znf_CHY"/>
</dbReference>
<dbReference type="InterPro" id="IPR017921">
    <property type="entry name" value="Znf_CTCHY"/>
</dbReference>
<dbReference type="PROSITE" id="PS51266">
    <property type="entry name" value="ZF_CHY"/>
    <property type="match status" value="1"/>
</dbReference>
<keyword evidence="2 4" id="KW-0863">Zinc-finger</keyword>
<gene>
    <name evidence="8" type="ORF">ACAT0790_LOCUS54270</name>
</gene>
<dbReference type="InterPro" id="IPR037275">
    <property type="entry name" value="Znf_CTCHY_sf"/>
</dbReference>
<evidence type="ECO:0000259" key="6">
    <source>
        <dbReference type="PROSITE" id="PS51266"/>
    </source>
</evidence>
<dbReference type="PROSITE" id="PS51257">
    <property type="entry name" value="PROKAR_LIPOPROTEIN"/>
    <property type="match status" value="1"/>
</dbReference>
<evidence type="ECO:0008006" key="9">
    <source>
        <dbReference type="Google" id="ProtNLM"/>
    </source>
</evidence>
<evidence type="ECO:0000259" key="5">
    <source>
        <dbReference type="PROSITE" id="PS50089"/>
    </source>
</evidence>
<accession>A0A7S1RVR6</accession>
<evidence type="ECO:0000313" key="8">
    <source>
        <dbReference type="EMBL" id="CAD9177501.1"/>
    </source>
</evidence>
<evidence type="ECO:0000256" key="4">
    <source>
        <dbReference type="PROSITE-ProRule" id="PRU00601"/>
    </source>
</evidence>
<dbReference type="SUPFAM" id="SSF57850">
    <property type="entry name" value="RING/U-box"/>
    <property type="match status" value="1"/>
</dbReference>
<dbReference type="PANTHER" id="PTHR21319">
    <property type="entry name" value="RING FINGER AND CHY ZINC FINGER DOMAIN-CONTAINING PROTEIN 1"/>
    <property type="match status" value="1"/>
</dbReference>
<dbReference type="Gene3D" id="2.20.28.10">
    <property type="match status" value="1"/>
</dbReference>
<dbReference type="GO" id="GO:0061630">
    <property type="term" value="F:ubiquitin protein ligase activity"/>
    <property type="evidence" value="ECO:0007669"/>
    <property type="project" value="TreeGrafter"/>
</dbReference>
<dbReference type="AlphaFoldDB" id="A0A7S1RVR6"/>
<dbReference type="PROSITE" id="PS51270">
    <property type="entry name" value="ZF_CTCHY"/>
    <property type="match status" value="1"/>
</dbReference>
<feature type="domain" description="CHY-type" evidence="6">
    <location>
        <begin position="15"/>
        <end position="89"/>
    </location>
</feature>
<dbReference type="GO" id="GO:0005634">
    <property type="term" value="C:nucleus"/>
    <property type="evidence" value="ECO:0007669"/>
    <property type="project" value="TreeGrafter"/>
</dbReference>
<dbReference type="InterPro" id="IPR001841">
    <property type="entry name" value="Znf_RING"/>
</dbReference>
<dbReference type="GO" id="GO:0006511">
    <property type="term" value="P:ubiquitin-dependent protein catabolic process"/>
    <property type="evidence" value="ECO:0007669"/>
    <property type="project" value="TreeGrafter"/>
</dbReference>
<evidence type="ECO:0000259" key="7">
    <source>
        <dbReference type="PROSITE" id="PS51270"/>
    </source>
</evidence>
<dbReference type="Gene3D" id="3.30.40.10">
    <property type="entry name" value="Zinc/RING finger domain, C3HC4 (zinc finger)"/>
    <property type="match status" value="1"/>
</dbReference>
<dbReference type="InterPro" id="IPR037274">
    <property type="entry name" value="Znf_CHY_sf"/>
</dbReference>